<evidence type="ECO:0000313" key="1">
    <source>
        <dbReference type="EMBL" id="EJF86206.1"/>
    </source>
</evidence>
<dbReference type="STRING" id="1094564.MCW_00102"/>
<organism evidence="1 2">
    <name type="scientific">Cardidatus Bartonella washoeensis 085-0475</name>
    <dbReference type="NCBI Taxonomy" id="1094564"/>
    <lineage>
        <taxon>Bacteria</taxon>
        <taxon>Pseudomonadati</taxon>
        <taxon>Pseudomonadota</taxon>
        <taxon>Alphaproteobacteria</taxon>
        <taxon>Hyphomicrobiales</taxon>
        <taxon>Bartonellaceae</taxon>
        <taxon>Bartonella</taxon>
    </lineage>
</organism>
<dbReference type="Proteomes" id="UP000002646">
    <property type="component" value="Unassembled WGS sequence"/>
</dbReference>
<gene>
    <name evidence="1" type="ORF">MCW_00102</name>
</gene>
<accession>J0QKS7</accession>
<evidence type="ECO:0000313" key="2">
    <source>
        <dbReference type="Proteomes" id="UP000002646"/>
    </source>
</evidence>
<reference evidence="1 2" key="1">
    <citation type="submission" date="2012-03" db="EMBL/GenBank/DDBJ databases">
        <title>The Genome Sequence of Bartonella washoensis 085-0475.</title>
        <authorList>
            <consortium name="The Broad Institute Genome Sequencing Platform"/>
            <consortium name="The Broad Institute Genome Sequencing Center for Infectious Disease"/>
            <person name="Feldgarden M."/>
            <person name="Kirby J."/>
            <person name="Kosoy M."/>
            <person name="Birtles R."/>
            <person name="Probert W.S."/>
            <person name="Chiaraviglio L."/>
            <person name="Young S.K."/>
            <person name="Zeng Q."/>
            <person name="Gargeya S."/>
            <person name="Fitzgerald M."/>
            <person name="Haas B."/>
            <person name="Abouelleil A."/>
            <person name="Alvarado L."/>
            <person name="Arachchi H.M."/>
            <person name="Berlin A."/>
            <person name="Chapman S.B."/>
            <person name="Gearin G."/>
            <person name="Goldberg J."/>
            <person name="Griggs A."/>
            <person name="Gujja S."/>
            <person name="Hansen M."/>
            <person name="Heiman D."/>
            <person name="Howarth C."/>
            <person name="Larimer J."/>
            <person name="Lui A."/>
            <person name="MacDonald P.J.P."/>
            <person name="McCowen C."/>
            <person name="Montmayeur A."/>
            <person name="Murphy C."/>
            <person name="Neiman D."/>
            <person name="Pearson M."/>
            <person name="Priest M."/>
            <person name="Roberts A."/>
            <person name="Saif S."/>
            <person name="Shea T."/>
            <person name="Sisk P."/>
            <person name="Stolte C."/>
            <person name="Sykes S."/>
            <person name="Wortman J."/>
            <person name="Nusbaum C."/>
            <person name="Birren B."/>
        </authorList>
    </citation>
    <scope>NUCLEOTIDE SEQUENCE [LARGE SCALE GENOMIC DNA]</scope>
    <source>
        <strain evidence="1 2">085-0475</strain>
    </source>
</reference>
<protein>
    <submittedName>
        <fullName evidence="1">Uncharacterized protein</fullName>
    </submittedName>
</protein>
<comment type="caution">
    <text evidence="1">The sequence shown here is derived from an EMBL/GenBank/DDBJ whole genome shotgun (WGS) entry which is preliminary data.</text>
</comment>
<name>J0QKS7_9HYPH</name>
<sequence length="64" mass="7340">MPGYLILRAQWKCLNPHILFDPEAFHHSVMAVSGKALAEMDVLDFRCVMNVWGRKIRKGIKNEG</sequence>
<dbReference type="AlphaFoldDB" id="J0QKS7"/>
<proteinExistence type="predicted"/>
<dbReference type="PATRIC" id="fig|1094564.3.peg.146"/>
<dbReference type="EMBL" id="AILX01000005">
    <property type="protein sequence ID" value="EJF86206.1"/>
    <property type="molecule type" value="Genomic_DNA"/>
</dbReference>
<dbReference type="HOGENOM" id="CLU_2858656_0_0_5"/>